<dbReference type="GO" id="GO:0003677">
    <property type="term" value="F:DNA binding"/>
    <property type="evidence" value="ECO:0007669"/>
    <property type="project" value="UniProtKB-KW"/>
</dbReference>
<dbReference type="PANTHER" id="PTHR35807">
    <property type="entry name" value="TRANSCRIPTIONAL REGULATOR REDD-RELATED"/>
    <property type="match status" value="1"/>
</dbReference>
<dbReference type="SMART" id="SM01043">
    <property type="entry name" value="BTAD"/>
    <property type="match status" value="1"/>
</dbReference>
<dbReference type="AlphaFoldDB" id="A0A7W7CRD7"/>
<reference evidence="4 5" key="1">
    <citation type="submission" date="2020-08" db="EMBL/GenBank/DDBJ databases">
        <title>Sequencing the genomes of 1000 actinobacteria strains.</title>
        <authorList>
            <person name="Klenk H.-P."/>
        </authorList>
    </citation>
    <scope>NUCLEOTIDE SEQUENCE [LARGE SCALE GENOMIC DNA]</scope>
    <source>
        <strain evidence="4 5">DSM 45518</strain>
    </source>
</reference>
<dbReference type="InterPro" id="IPR027417">
    <property type="entry name" value="P-loop_NTPase"/>
</dbReference>
<dbReference type="SUPFAM" id="SSF48452">
    <property type="entry name" value="TPR-like"/>
    <property type="match status" value="1"/>
</dbReference>
<dbReference type="InterPro" id="IPR011990">
    <property type="entry name" value="TPR-like_helical_dom_sf"/>
</dbReference>
<dbReference type="InterPro" id="IPR036388">
    <property type="entry name" value="WH-like_DNA-bd_sf"/>
</dbReference>
<gene>
    <name evidence="4" type="ORF">BKA14_003445</name>
</gene>
<protein>
    <submittedName>
        <fullName evidence="4">DNA-binding SARP family transcriptional activator</fullName>
    </submittedName>
</protein>
<dbReference type="InterPro" id="IPR051677">
    <property type="entry name" value="AfsR-DnrI-RedD_regulator"/>
</dbReference>
<comment type="caution">
    <text evidence="4">The sequence shown here is derived from an EMBL/GenBank/DDBJ whole genome shotgun (WGS) entry which is preliminary data.</text>
</comment>
<dbReference type="Gene3D" id="3.40.50.300">
    <property type="entry name" value="P-loop containing nucleotide triphosphate hydrolases"/>
    <property type="match status" value="1"/>
</dbReference>
<dbReference type="SUPFAM" id="SSF52540">
    <property type="entry name" value="P-loop containing nucleoside triphosphate hydrolases"/>
    <property type="match status" value="1"/>
</dbReference>
<accession>A0A7W7CRD7</accession>
<organism evidence="4 5">
    <name type="scientific">Paractinoplanes abujensis</name>
    <dbReference type="NCBI Taxonomy" id="882441"/>
    <lineage>
        <taxon>Bacteria</taxon>
        <taxon>Bacillati</taxon>
        <taxon>Actinomycetota</taxon>
        <taxon>Actinomycetes</taxon>
        <taxon>Micromonosporales</taxon>
        <taxon>Micromonosporaceae</taxon>
        <taxon>Paractinoplanes</taxon>
    </lineage>
</organism>
<dbReference type="SUPFAM" id="SSF46894">
    <property type="entry name" value="C-terminal effector domain of the bipartite response regulators"/>
    <property type="match status" value="1"/>
</dbReference>
<dbReference type="Gene3D" id="1.25.40.10">
    <property type="entry name" value="Tetratricopeptide repeat domain"/>
    <property type="match status" value="1"/>
</dbReference>
<dbReference type="InterPro" id="IPR005158">
    <property type="entry name" value="BTAD"/>
</dbReference>
<dbReference type="CDD" id="cd15831">
    <property type="entry name" value="BTAD"/>
    <property type="match status" value="1"/>
</dbReference>
<evidence type="ECO:0000256" key="1">
    <source>
        <dbReference type="ARBA" id="ARBA00023015"/>
    </source>
</evidence>
<dbReference type="Gene3D" id="1.10.10.10">
    <property type="entry name" value="Winged helix-like DNA-binding domain superfamily/Winged helix DNA-binding domain"/>
    <property type="match status" value="1"/>
</dbReference>
<dbReference type="InterPro" id="IPR016032">
    <property type="entry name" value="Sig_transdc_resp-reg_C-effctor"/>
</dbReference>
<evidence type="ECO:0000313" key="5">
    <source>
        <dbReference type="Proteomes" id="UP000542742"/>
    </source>
</evidence>
<dbReference type="PRINTS" id="PR00364">
    <property type="entry name" value="DISEASERSIST"/>
</dbReference>
<name>A0A7W7CRD7_9ACTN</name>
<dbReference type="GO" id="GO:0006355">
    <property type="term" value="P:regulation of DNA-templated transcription"/>
    <property type="evidence" value="ECO:0007669"/>
    <property type="project" value="InterPro"/>
</dbReference>
<evidence type="ECO:0000313" key="4">
    <source>
        <dbReference type="EMBL" id="MBB4693297.1"/>
    </source>
</evidence>
<feature type="domain" description="Bacterial transcriptional activator" evidence="3">
    <location>
        <begin position="95"/>
        <end position="239"/>
    </location>
</feature>
<keyword evidence="4" id="KW-0238">DNA-binding</keyword>
<proteinExistence type="predicted"/>
<dbReference type="GO" id="GO:0043531">
    <property type="term" value="F:ADP binding"/>
    <property type="evidence" value="ECO:0007669"/>
    <property type="project" value="InterPro"/>
</dbReference>
<keyword evidence="2" id="KW-0804">Transcription</keyword>
<dbReference type="Proteomes" id="UP000542742">
    <property type="component" value="Unassembled WGS sequence"/>
</dbReference>
<dbReference type="PANTHER" id="PTHR35807:SF1">
    <property type="entry name" value="TRANSCRIPTIONAL REGULATOR REDD"/>
    <property type="match status" value="1"/>
</dbReference>
<sequence>MMFTLLGPVRVVTDAGDVAPGPPQQRALLALLLLRNTPVPIDDVVGALWGDSPPASAHGTVRTYAARLRQVLAGTGAELRRSASGYHIARNGAGVDADDFDRLVGAAREARRSGDLAGTASALRAALDVWSGPALGGVRAEFAAAQRTRLEESRHTAREQLFEAELALGRHEAVRADLGAAVADRPWDERLTELWMTALHRSGQTVEALEAFRRLRTALSDHLGLEPGSELQRLHQRLLRGDESAVVPPVSAEPAAARPVQIPPDVRDFTGRRAAVDRLCRILTEDGGIPVAGLTGLGGSGKTTLAVHVAHVLSDLFPYGRMYLDLRARTGGAVTAYDALGSLLRSIRPGLALPGTTAERSALWRTLTAGRDMLVVLDDADSSEQVEPLLPACAVVVTASRRLLELPAVAWQRLGPLSDEESLRLLGEIAGHRRVGAEPEAARELVAACSGHALSVRVAAARLLDRPLWSVRQIMAQLADDLRQPVVMHEDCKIVDEPIRRAEASLPAGPAQVFRLAALAASPVRTVAEVSTMTGLPRAEARAALEDLVDAHLIEAVDVDTYRYAVLIQAFARRRAEQVEGPDRCRAALAGPGRRLVAVA</sequence>
<dbReference type="EMBL" id="JACHMF010000001">
    <property type="protein sequence ID" value="MBB4693297.1"/>
    <property type="molecule type" value="Genomic_DNA"/>
</dbReference>
<dbReference type="Pfam" id="PF03704">
    <property type="entry name" value="BTAD"/>
    <property type="match status" value="1"/>
</dbReference>
<evidence type="ECO:0000259" key="3">
    <source>
        <dbReference type="SMART" id="SM01043"/>
    </source>
</evidence>
<evidence type="ECO:0000256" key="2">
    <source>
        <dbReference type="ARBA" id="ARBA00023163"/>
    </source>
</evidence>
<keyword evidence="5" id="KW-1185">Reference proteome</keyword>
<keyword evidence="1" id="KW-0805">Transcription regulation</keyword>